<evidence type="ECO:0000256" key="1">
    <source>
        <dbReference type="ARBA" id="ARBA00004479"/>
    </source>
</evidence>
<evidence type="ECO:0000256" key="10">
    <source>
        <dbReference type="SAM" id="SignalP"/>
    </source>
</evidence>
<dbReference type="Pfam" id="PF00560">
    <property type="entry name" value="LRR_1"/>
    <property type="match status" value="2"/>
</dbReference>
<dbReference type="Pfam" id="PF08263">
    <property type="entry name" value="LRRNT_2"/>
    <property type="match status" value="1"/>
</dbReference>
<dbReference type="PANTHER" id="PTHR48063:SF112">
    <property type="entry name" value="RECEPTOR LIKE PROTEIN 30-LIKE"/>
    <property type="match status" value="1"/>
</dbReference>
<dbReference type="GO" id="GO:0016020">
    <property type="term" value="C:membrane"/>
    <property type="evidence" value="ECO:0007669"/>
    <property type="project" value="UniProtKB-SubCell"/>
</dbReference>
<gene>
    <name evidence="12" type="ORF">COLO4_11892</name>
</gene>
<comment type="caution">
    <text evidence="12">The sequence shown here is derived from an EMBL/GenBank/DDBJ whole genome shotgun (WGS) entry which is preliminary data.</text>
</comment>
<evidence type="ECO:0000259" key="11">
    <source>
        <dbReference type="Pfam" id="PF08263"/>
    </source>
</evidence>
<evidence type="ECO:0000313" key="12">
    <source>
        <dbReference type="EMBL" id="OMP01419.1"/>
    </source>
</evidence>
<evidence type="ECO:0000313" key="13">
    <source>
        <dbReference type="Proteomes" id="UP000187203"/>
    </source>
</evidence>
<dbReference type="AlphaFoldDB" id="A0A1R3K2V5"/>
<keyword evidence="13" id="KW-1185">Reference proteome</keyword>
<sequence>MGKGLLVLSLIVLVFIKGHNGCLEEERRALLELKKAIVESSSDEDDGNQSNDSLLPSWIYDPRSDCCLWERVTCNSTTGHVIELALHELVQTSAFTNSTVKSLSALKSLESLSLRNNGFVGSLSDQDLKALGKLGKLGHIDLSQNNFKKDILKFVRTLPSLRSVDLSTNNLQGSFIAHDLDPLSNLEVLNLRNNFLNGTLTLEGSFGKLEILDLARNRFSGSIPMDIGALSSLKILSLSENSFQGLPSVRGKIMILFFE</sequence>
<dbReference type="SUPFAM" id="SSF52058">
    <property type="entry name" value="L domain-like"/>
    <property type="match status" value="1"/>
</dbReference>
<dbReference type="EMBL" id="AWUE01014775">
    <property type="protein sequence ID" value="OMP01419.1"/>
    <property type="molecule type" value="Genomic_DNA"/>
</dbReference>
<keyword evidence="2" id="KW-0433">Leucine-rich repeat</keyword>
<keyword evidence="4 10" id="KW-0732">Signal</keyword>
<evidence type="ECO:0000256" key="9">
    <source>
        <dbReference type="ARBA" id="ARBA00023180"/>
    </source>
</evidence>
<keyword evidence="5" id="KW-0677">Repeat</keyword>
<keyword evidence="9" id="KW-0325">Glycoprotein</keyword>
<evidence type="ECO:0000256" key="8">
    <source>
        <dbReference type="ARBA" id="ARBA00023170"/>
    </source>
</evidence>
<keyword evidence="3" id="KW-0812">Transmembrane</keyword>
<dbReference type="STRING" id="93759.A0A1R3K2V5"/>
<dbReference type="PANTHER" id="PTHR48063">
    <property type="entry name" value="LRR RECEPTOR-LIKE KINASE"/>
    <property type="match status" value="1"/>
</dbReference>
<dbReference type="Proteomes" id="UP000187203">
    <property type="component" value="Unassembled WGS sequence"/>
</dbReference>
<feature type="chain" id="PRO_5010170731" description="Leucine-rich repeat-containing N-terminal plant-type domain-containing protein" evidence="10">
    <location>
        <begin position="22"/>
        <end position="259"/>
    </location>
</feature>
<organism evidence="12 13">
    <name type="scientific">Corchorus olitorius</name>
    <dbReference type="NCBI Taxonomy" id="93759"/>
    <lineage>
        <taxon>Eukaryota</taxon>
        <taxon>Viridiplantae</taxon>
        <taxon>Streptophyta</taxon>
        <taxon>Embryophyta</taxon>
        <taxon>Tracheophyta</taxon>
        <taxon>Spermatophyta</taxon>
        <taxon>Magnoliopsida</taxon>
        <taxon>eudicotyledons</taxon>
        <taxon>Gunneridae</taxon>
        <taxon>Pentapetalae</taxon>
        <taxon>rosids</taxon>
        <taxon>malvids</taxon>
        <taxon>Malvales</taxon>
        <taxon>Malvaceae</taxon>
        <taxon>Grewioideae</taxon>
        <taxon>Apeibeae</taxon>
        <taxon>Corchorus</taxon>
    </lineage>
</organism>
<evidence type="ECO:0000256" key="6">
    <source>
        <dbReference type="ARBA" id="ARBA00022989"/>
    </source>
</evidence>
<evidence type="ECO:0000256" key="7">
    <source>
        <dbReference type="ARBA" id="ARBA00023136"/>
    </source>
</evidence>
<keyword evidence="7" id="KW-0472">Membrane</keyword>
<dbReference type="InterPro" id="IPR032675">
    <property type="entry name" value="LRR_dom_sf"/>
</dbReference>
<dbReference type="InterPro" id="IPR013210">
    <property type="entry name" value="LRR_N_plant-typ"/>
</dbReference>
<accession>A0A1R3K2V5</accession>
<feature type="domain" description="Leucine-rich repeat-containing N-terminal plant-type" evidence="11">
    <location>
        <begin position="24"/>
        <end position="75"/>
    </location>
</feature>
<dbReference type="OrthoDB" id="973305at2759"/>
<protein>
    <recommendedName>
        <fullName evidence="11">Leucine-rich repeat-containing N-terminal plant-type domain-containing protein</fullName>
    </recommendedName>
</protein>
<evidence type="ECO:0000256" key="3">
    <source>
        <dbReference type="ARBA" id="ARBA00022692"/>
    </source>
</evidence>
<evidence type="ECO:0000256" key="2">
    <source>
        <dbReference type="ARBA" id="ARBA00022614"/>
    </source>
</evidence>
<name>A0A1R3K2V5_9ROSI</name>
<evidence type="ECO:0000256" key="4">
    <source>
        <dbReference type="ARBA" id="ARBA00022729"/>
    </source>
</evidence>
<evidence type="ECO:0000256" key="5">
    <source>
        <dbReference type="ARBA" id="ARBA00022737"/>
    </source>
</evidence>
<comment type="subcellular location">
    <subcellularLocation>
        <location evidence="1">Membrane</location>
        <topology evidence="1">Single-pass type I membrane protein</topology>
    </subcellularLocation>
</comment>
<dbReference type="InterPro" id="IPR046956">
    <property type="entry name" value="RLP23-like"/>
</dbReference>
<keyword evidence="8" id="KW-0675">Receptor</keyword>
<reference evidence="13" key="1">
    <citation type="submission" date="2013-09" db="EMBL/GenBank/DDBJ databases">
        <title>Corchorus olitorius genome sequencing.</title>
        <authorList>
            <person name="Alam M."/>
            <person name="Haque M.S."/>
            <person name="Islam M.S."/>
            <person name="Emdad E.M."/>
            <person name="Islam M.M."/>
            <person name="Ahmed B."/>
            <person name="Halim A."/>
            <person name="Hossen Q.M.M."/>
            <person name="Hossain M.Z."/>
            <person name="Ahmed R."/>
            <person name="Khan M.M."/>
            <person name="Islam R."/>
            <person name="Rashid M.M."/>
            <person name="Khan S.A."/>
            <person name="Rahman M.S."/>
            <person name="Alam M."/>
            <person name="Yahiya A.S."/>
            <person name="Khan M.S."/>
            <person name="Azam M.S."/>
            <person name="Haque T."/>
            <person name="Lashkar M.Z.H."/>
            <person name="Akhand A.I."/>
            <person name="Morshed G."/>
            <person name="Roy S."/>
            <person name="Uddin K.S."/>
            <person name="Rabeya T."/>
            <person name="Hossain A.S."/>
            <person name="Chowdhury A."/>
            <person name="Snigdha A.R."/>
            <person name="Mortoza M.S."/>
            <person name="Matin S.A."/>
            <person name="Hoque S.M.E."/>
            <person name="Islam M.K."/>
            <person name="Roy D.K."/>
            <person name="Haider R."/>
            <person name="Moosa M.M."/>
            <person name="Elias S.M."/>
            <person name="Hasan A.M."/>
            <person name="Jahan S."/>
            <person name="Shafiuddin M."/>
            <person name="Mahmood N."/>
            <person name="Shommy N.S."/>
        </authorList>
    </citation>
    <scope>NUCLEOTIDE SEQUENCE [LARGE SCALE GENOMIC DNA]</scope>
    <source>
        <strain evidence="13">cv. O-4</strain>
    </source>
</reference>
<keyword evidence="6" id="KW-1133">Transmembrane helix</keyword>
<proteinExistence type="predicted"/>
<dbReference type="InterPro" id="IPR001611">
    <property type="entry name" value="Leu-rich_rpt"/>
</dbReference>
<feature type="signal peptide" evidence="10">
    <location>
        <begin position="1"/>
        <end position="21"/>
    </location>
</feature>
<dbReference type="Gene3D" id="3.80.10.10">
    <property type="entry name" value="Ribonuclease Inhibitor"/>
    <property type="match status" value="1"/>
</dbReference>